<feature type="domain" description="2TM" evidence="2">
    <location>
        <begin position="7"/>
        <end position="68"/>
    </location>
</feature>
<sequence>MEDNPYKQAEVRARALRDFLIHLLIFVPSAGLLLLFQWLAGESQTWINWLLLFWLFGLGLHGISLLNPFARVMRLLDEDRLRDRSRR</sequence>
<dbReference type="EMBL" id="JAYGII010000006">
    <property type="protein sequence ID" value="MEA5445147.1"/>
    <property type="molecule type" value="Genomic_DNA"/>
</dbReference>
<dbReference type="Pfam" id="PF13239">
    <property type="entry name" value="2TM"/>
    <property type="match status" value="1"/>
</dbReference>
<feature type="transmembrane region" description="Helical" evidence="1">
    <location>
        <begin position="46"/>
        <end position="66"/>
    </location>
</feature>
<dbReference type="AlphaFoldDB" id="A0AAP6JER7"/>
<keyword evidence="1" id="KW-0812">Transmembrane</keyword>
<name>A0AAP6JER7_9GAMM</name>
<evidence type="ECO:0000259" key="2">
    <source>
        <dbReference type="Pfam" id="PF13239"/>
    </source>
</evidence>
<keyword evidence="1" id="KW-0472">Membrane</keyword>
<comment type="caution">
    <text evidence="3">The sequence shown here is derived from an EMBL/GenBank/DDBJ whole genome shotgun (WGS) entry which is preliminary data.</text>
</comment>
<evidence type="ECO:0000313" key="4">
    <source>
        <dbReference type="Proteomes" id="UP001302316"/>
    </source>
</evidence>
<dbReference type="RefSeq" id="WP_346050777.1">
    <property type="nucleotide sequence ID" value="NZ_JAYGII010000006.1"/>
</dbReference>
<keyword evidence="1" id="KW-1133">Transmembrane helix</keyword>
<dbReference type="Proteomes" id="UP001302316">
    <property type="component" value="Unassembled WGS sequence"/>
</dbReference>
<organism evidence="3 4">
    <name type="scientific">Natronospira elongata</name>
    <dbReference type="NCBI Taxonomy" id="3110268"/>
    <lineage>
        <taxon>Bacteria</taxon>
        <taxon>Pseudomonadati</taxon>
        <taxon>Pseudomonadota</taxon>
        <taxon>Gammaproteobacteria</taxon>
        <taxon>Natronospirales</taxon>
        <taxon>Natronospiraceae</taxon>
        <taxon>Natronospira</taxon>
    </lineage>
</organism>
<reference evidence="3 4" key="1">
    <citation type="submission" date="2023-12" db="EMBL/GenBank/DDBJ databases">
        <title>Whole-genome sequencing of halo(alkali)philic microorganisms from hypersaline lakes.</title>
        <authorList>
            <person name="Sorokin D.Y."/>
            <person name="Merkel A.Y."/>
            <person name="Messina E."/>
            <person name="Yakimov M."/>
        </authorList>
    </citation>
    <scope>NUCLEOTIDE SEQUENCE [LARGE SCALE GENOMIC DNA]</scope>
    <source>
        <strain evidence="3 4">AB-CW1</strain>
    </source>
</reference>
<gene>
    <name evidence="3" type="ORF">VCB98_04840</name>
</gene>
<evidence type="ECO:0000256" key="1">
    <source>
        <dbReference type="SAM" id="Phobius"/>
    </source>
</evidence>
<protein>
    <submittedName>
        <fullName evidence="3">2TM domain-containing protein</fullName>
    </submittedName>
</protein>
<accession>A0AAP6JER7</accession>
<keyword evidence="4" id="KW-1185">Reference proteome</keyword>
<proteinExistence type="predicted"/>
<evidence type="ECO:0000313" key="3">
    <source>
        <dbReference type="EMBL" id="MEA5445147.1"/>
    </source>
</evidence>
<feature type="transmembrane region" description="Helical" evidence="1">
    <location>
        <begin position="20"/>
        <end position="40"/>
    </location>
</feature>
<dbReference type="InterPro" id="IPR025698">
    <property type="entry name" value="2TM_dom"/>
</dbReference>